<dbReference type="Pfam" id="PF18998">
    <property type="entry name" value="Flg_new_2"/>
    <property type="match status" value="1"/>
</dbReference>
<dbReference type="InterPro" id="IPR002477">
    <property type="entry name" value="Peptidoglycan-bd-like"/>
</dbReference>
<proteinExistence type="predicted"/>
<dbReference type="Proteomes" id="UP000178254">
    <property type="component" value="Unassembled WGS sequence"/>
</dbReference>
<dbReference type="EMBL" id="MFRE01000006">
    <property type="protein sequence ID" value="OGH94626.1"/>
    <property type="molecule type" value="Genomic_DNA"/>
</dbReference>
<evidence type="ECO:0000313" key="3">
    <source>
        <dbReference type="EMBL" id="OGH94626.1"/>
    </source>
</evidence>
<evidence type="ECO:0000259" key="2">
    <source>
        <dbReference type="Pfam" id="PF18998"/>
    </source>
</evidence>
<sequence>MTVSLKSKTSALLFFVLALCIFISVGDALSDGEFAGGLGTAESPYQIATCAQLQSAGSYLDSNFLLTAEIDCTADTGTEGGALWNGGLGFAPIGSSTVAFTGNFDGDNHIITGLFINRPSESYVGLFGQVSSTISNLILSNVDITGYGGVGALIGGSLQTTSVENVHSSGNVVAIDAGAGGLIGSMLNNSIIENSYSSATVSSTEAVGGLVGEATTVSSSYATGNVVGSITVGGLAGEVTNIIFNSYATGQVTVGSKGGGLVGMITTGGSVFQSYATGDVVGLSGNNMGGLIGYCQYGSVSTSFAYGDVTGGVRVGGLIGNSGGCHTVNIYATGNVVGSNQVGGLIGWEWGGPTSVENAYSTGNVSGTNNVGGLIGLVDSQDVNYSFSVSAVPAYDNVNYIGGLFGTSDLIEGTVGNYWYNSNTNGVGNSASATSSGEWELVASASVFKGTSTTAPLDQWSFSGENQVWVATAGRYPTLYAIAADDVSPITYTLTYSAGTGGSLTGTVSQTVDYGSDGSAVTAVADSGYQFVNWNDDSTANPRTDTNITQNLSVSAVFEATPSSGSSGGIIIPSGPVVNIPPYLLAGNIISDVQNGYQMAISADPFFTMVGWESYQKSVFNNYSTDTLYIKYRTSAGGVSQVFILTVPNNNILGTHINETIATSSITPPPDITDAEVVIDAPLSEIEIVVSQLPPPDYFTFLNDLKPTMINEEVKELQKYLNTNGFVLSKVGPGSPGQETDKFGRLTWIALLKFQRAHKIYTENGSLGKVTGNYINSDLSLKNIGKQNILANYSFNQDLKPSTVNADVKKLQRYLNNNGFPIATVGPGSPGYETEKFGSFTWFSLLRFQKANHIVPANGTFNSATREYVNSKLF</sequence>
<comment type="caution">
    <text evidence="3">The sequence shown here is derived from an EMBL/GenBank/DDBJ whole genome shotgun (WGS) entry which is preliminary data.</text>
</comment>
<dbReference type="InterPro" id="IPR036366">
    <property type="entry name" value="PGBDSf"/>
</dbReference>
<reference evidence="3 4" key="1">
    <citation type="journal article" date="2016" name="Nat. Commun.">
        <title>Thousands of microbial genomes shed light on interconnected biogeochemical processes in an aquifer system.</title>
        <authorList>
            <person name="Anantharaman K."/>
            <person name="Brown C.T."/>
            <person name="Hug L.A."/>
            <person name="Sharon I."/>
            <person name="Castelle C.J."/>
            <person name="Probst A.J."/>
            <person name="Thomas B.C."/>
            <person name="Singh A."/>
            <person name="Wilkins M.J."/>
            <person name="Karaoz U."/>
            <person name="Brodie E.L."/>
            <person name="Williams K.H."/>
            <person name="Hubbard S.S."/>
            <person name="Banfield J.F."/>
        </authorList>
    </citation>
    <scope>NUCLEOTIDE SEQUENCE [LARGE SCALE GENOMIC DNA]</scope>
</reference>
<feature type="domain" description="Peptidoglycan binding-like" evidence="1">
    <location>
        <begin position="712"/>
        <end position="771"/>
    </location>
</feature>
<evidence type="ECO:0000259" key="1">
    <source>
        <dbReference type="Pfam" id="PF01471"/>
    </source>
</evidence>
<feature type="domain" description="Bacterial repeat" evidence="2">
    <location>
        <begin position="492"/>
        <end position="561"/>
    </location>
</feature>
<dbReference type="SUPFAM" id="SSF47090">
    <property type="entry name" value="PGBD-like"/>
    <property type="match status" value="2"/>
</dbReference>
<dbReference type="InterPro" id="IPR042229">
    <property type="entry name" value="Listeria/Bacterioides_rpt_sf"/>
</dbReference>
<accession>A0A1F6PEN8</accession>
<gene>
    <name evidence="3" type="ORF">A2538_04300</name>
</gene>
<organism evidence="3 4">
    <name type="scientific">Candidatus Magasanikbacteria bacterium RIFOXYD2_FULL_41_14</name>
    <dbReference type="NCBI Taxonomy" id="1798709"/>
    <lineage>
        <taxon>Bacteria</taxon>
        <taxon>Candidatus Magasanikiibacteriota</taxon>
    </lineage>
</organism>
<dbReference type="InterPro" id="IPR036365">
    <property type="entry name" value="PGBD-like_sf"/>
</dbReference>
<evidence type="ECO:0000313" key="4">
    <source>
        <dbReference type="Proteomes" id="UP000178254"/>
    </source>
</evidence>
<dbReference type="AlphaFoldDB" id="A0A1F6PEN8"/>
<protein>
    <submittedName>
        <fullName evidence="3">Uncharacterized protein</fullName>
    </submittedName>
</protein>
<dbReference type="Pfam" id="PF01471">
    <property type="entry name" value="PG_binding_1"/>
    <property type="match status" value="1"/>
</dbReference>
<dbReference type="Gene3D" id="2.60.40.4270">
    <property type="entry name" value="Listeria-Bacteroides repeat domain"/>
    <property type="match status" value="1"/>
</dbReference>
<name>A0A1F6PEN8_9BACT</name>
<dbReference type="Gene3D" id="2.160.20.110">
    <property type="match status" value="2"/>
</dbReference>
<dbReference type="InterPro" id="IPR044060">
    <property type="entry name" value="Bacterial_rp_domain"/>
</dbReference>
<dbReference type="STRING" id="1798709.A2538_04300"/>
<dbReference type="Gene3D" id="1.10.101.10">
    <property type="entry name" value="PGBD-like superfamily/PGBD"/>
    <property type="match status" value="2"/>
</dbReference>